<dbReference type="AlphaFoldDB" id="A0A2U1LFM1"/>
<protein>
    <submittedName>
        <fullName evidence="1">Uncharacterized protein</fullName>
    </submittedName>
</protein>
<organism evidence="1 2">
    <name type="scientific">Artemisia annua</name>
    <name type="common">Sweet wormwood</name>
    <dbReference type="NCBI Taxonomy" id="35608"/>
    <lineage>
        <taxon>Eukaryota</taxon>
        <taxon>Viridiplantae</taxon>
        <taxon>Streptophyta</taxon>
        <taxon>Embryophyta</taxon>
        <taxon>Tracheophyta</taxon>
        <taxon>Spermatophyta</taxon>
        <taxon>Magnoliopsida</taxon>
        <taxon>eudicotyledons</taxon>
        <taxon>Gunneridae</taxon>
        <taxon>Pentapetalae</taxon>
        <taxon>asterids</taxon>
        <taxon>campanulids</taxon>
        <taxon>Asterales</taxon>
        <taxon>Asteraceae</taxon>
        <taxon>Asteroideae</taxon>
        <taxon>Anthemideae</taxon>
        <taxon>Artemisiinae</taxon>
        <taxon>Artemisia</taxon>
    </lineage>
</organism>
<dbReference type="Gene3D" id="3.30.190.20">
    <property type="match status" value="1"/>
</dbReference>
<reference evidence="1 2" key="1">
    <citation type="journal article" date="2018" name="Mol. Plant">
        <title>The genome of Artemisia annua provides insight into the evolution of Asteraceae family and artemisinin biosynthesis.</title>
        <authorList>
            <person name="Shen Q."/>
            <person name="Zhang L."/>
            <person name="Liao Z."/>
            <person name="Wang S."/>
            <person name="Yan T."/>
            <person name="Shi P."/>
            <person name="Liu M."/>
            <person name="Fu X."/>
            <person name="Pan Q."/>
            <person name="Wang Y."/>
            <person name="Lv Z."/>
            <person name="Lu X."/>
            <person name="Zhang F."/>
            <person name="Jiang W."/>
            <person name="Ma Y."/>
            <person name="Chen M."/>
            <person name="Hao X."/>
            <person name="Li L."/>
            <person name="Tang Y."/>
            <person name="Lv G."/>
            <person name="Zhou Y."/>
            <person name="Sun X."/>
            <person name="Brodelius P.E."/>
            <person name="Rose J.K.C."/>
            <person name="Tang K."/>
        </authorList>
    </citation>
    <scope>NUCLEOTIDE SEQUENCE [LARGE SCALE GENOMIC DNA]</scope>
    <source>
        <strain evidence="2">cv. Huhao1</strain>
        <tissue evidence="1">Leaf</tissue>
    </source>
</reference>
<sequence>MSWNFISFQVAVSVCTKQQLTKGNNQYKVQLSASTTETADGQVTTTASAGYQGEPYADDVQLSASTTETADGQVTTTASAGYQAFEESTAVTHTSFGVRLVTEESHDVQVKNALGKIIIDSNINPEHFSFSTRGGDVETVVKIGLKDYDPQKDKRFSGTMRLPHIPRPKLKVCMLGDRVSNSIRKLHHYSK</sequence>
<name>A0A2U1LFM1_ARTAN</name>
<dbReference type="STRING" id="35608.A0A2U1LFM1"/>
<keyword evidence="2" id="KW-1185">Reference proteome</keyword>
<dbReference type="InterPro" id="IPR023674">
    <property type="entry name" value="Ribosomal_uL1-like"/>
</dbReference>
<dbReference type="EMBL" id="PKPP01009651">
    <property type="protein sequence ID" value="PWA47784.1"/>
    <property type="molecule type" value="Genomic_DNA"/>
</dbReference>
<dbReference type="Proteomes" id="UP000245207">
    <property type="component" value="Unassembled WGS sequence"/>
</dbReference>
<proteinExistence type="predicted"/>
<evidence type="ECO:0000313" key="1">
    <source>
        <dbReference type="EMBL" id="PWA47784.1"/>
    </source>
</evidence>
<dbReference type="SUPFAM" id="SSF56808">
    <property type="entry name" value="Ribosomal protein L1"/>
    <property type="match status" value="1"/>
</dbReference>
<evidence type="ECO:0000313" key="2">
    <source>
        <dbReference type="Proteomes" id="UP000245207"/>
    </source>
</evidence>
<comment type="caution">
    <text evidence="1">The sequence shown here is derived from an EMBL/GenBank/DDBJ whole genome shotgun (WGS) entry which is preliminary data.</text>
</comment>
<gene>
    <name evidence="1" type="ORF">CTI12_AA496780</name>
</gene>
<accession>A0A2U1LFM1</accession>